<dbReference type="RefSeq" id="WP_404606154.1">
    <property type="nucleotide sequence ID" value="NZ_JBIYDN010000005.1"/>
</dbReference>
<dbReference type="EMBL" id="JBIYDN010000005">
    <property type="protein sequence ID" value="MFK4442029.1"/>
    <property type="molecule type" value="Genomic_DNA"/>
</dbReference>
<accession>A0ABW8MEC3</accession>
<sequence>MNESELAGGIDRRQGTDSARETWFSIPTAPKSLILVKSAAMTDTAFATSYRVFATSPFLDNRRAPPSFSLFKLLKEKKKEGCEAKEFRDTGAPRVDLDLPSVRGAAYFLGHQFHVLCRPNSWHLMASVFFEISDLPMIHRPATCPRVALRVVRLRTHSEAGR</sequence>
<proteinExistence type="predicted"/>
<name>A0ABW8MEC3_9BURK</name>
<evidence type="ECO:0000313" key="2">
    <source>
        <dbReference type="Proteomes" id="UP001620514"/>
    </source>
</evidence>
<reference evidence="1 2" key="1">
    <citation type="submission" date="2024-10" db="EMBL/GenBank/DDBJ databases">
        <authorList>
            <person name="Deangelis K."/>
            <person name="Huntemann M."/>
            <person name="Clum A."/>
            <person name="Wang J."/>
            <person name="Palaniappan K."/>
            <person name="Ritter S."/>
            <person name="Chen I.-M."/>
            <person name="Stamatis D."/>
            <person name="Reddy T."/>
            <person name="O'Malley R."/>
            <person name="Daum C."/>
            <person name="Ng V."/>
            <person name="Ivanova N."/>
            <person name="Kyrpides N."/>
            <person name="Woyke T."/>
        </authorList>
    </citation>
    <scope>NUCLEOTIDE SEQUENCE [LARGE SCALE GENOMIC DNA]</scope>
    <source>
        <strain evidence="1 2">GAS97</strain>
    </source>
</reference>
<comment type="caution">
    <text evidence="1">The sequence shown here is derived from an EMBL/GenBank/DDBJ whole genome shotgun (WGS) entry which is preliminary data.</text>
</comment>
<keyword evidence="2" id="KW-1185">Reference proteome</keyword>
<protein>
    <submittedName>
        <fullName evidence="1">Uncharacterized protein</fullName>
    </submittedName>
</protein>
<dbReference type="Proteomes" id="UP001620514">
    <property type="component" value="Unassembled WGS sequence"/>
</dbReference>
<organism evidence="1 2">
    <name type="scientific">Caballeronia udeis</name>
    <dbReference type="NCBI Taxonomy" id="1232866"/>
    <lineage>
        <taxon>Bacteria</taxon>
        <taxon>Pseudomonadati</taxon>
        <taxon>Pseudomonadota</taxon>
        <taxon>Betaproteobacteria</taxon>
        <taxon>Burkholderiales</taxon>
        <taxon>Burkholderiaceae</taxon>
        <taxon>Caballeronia</taxon>
    </lineage>
</organism>
<gene>
    <name evidence="1" type="ORF">ABH943_002044</name>
</gene>
<reference evidence="1 2" key="2">
    <citation type="submission" date="2024-11" db="EMBL/GenBank/DDBJ databases">
        <title>Using genomics to understand microbial adaptation to soil warming.</title>
        <authorList>
            <person name="Deangelis K.M. PhD."/>
        </authorList>
    </citation>
    <scope>NUCLEOTIDE SEQUENCE [LARGE SCALE GENOMIC DNA]</scope>
    <source>
        <strain evidence="1 2">GAS97</strain>
    </source>
</reference>
<evidence type="ECO:0000313" key="1">
    <source>
        <dbReference type="EMBL" id="MFK4442029.1"/>
    </source>
</evidence>